<dbReference type="InterPro" id="IPR013094">
    <property type="entry name" value="AB_hydrolase_3"/>
</dbReference>
<dbReference type="Gene3D" id="3.40.50.1820">
    <property type="entry name" value="alpha/beta hydrolase"/>
    <property type="match status" value="1"/>
</dbReference>
<dbReference type="InterPro" id="IPR050300">
    <property type="entry name" value="GDXG_lipolytic_enzyme"/>
</dbReference>
<evidence type="ECO:0000256" key="1">
    <source>
        <dbReference type="ARBA" id="ARBA00022801"/>
    </source>
</evidence>
<evidence type="ECO:0000259" key="2">
    <source>
        <dbReference type="Pfam" id="PF07859"/>
    </source>
</evidence>
<dbReference type="Pfam" id="PF07859">
    <property type="entry name" value="Abhydrolase_3"/>
    <property type="match status" value="1"/>
</dbReference>
<name>A0A927MYN1_9ACTN</name>
<accession>A0A927MYN1</accession>
<proteinExistence type="predicted"/>
<dbReference type="GO" id="GO:0016787">
    <property type="term" value="F:hydrolase activity"/>
    <property type="evidence" value="ECO:0007669"/>
    <property type="project" value="UniProtKB-KW"/>
</dbReference>
<gene>
    <name evidence="3" type="ORF">HEB94_005827</name>
</gene>
<dbReference type="AlphaFoldDB" id="A0A927MYN1"/>
<keyword evidence="4" id="KW-1185">Reference proteome</keyword>
<protein>
    <submittedName>
        <fullName evidence="3">Acetyl esterase/lipase</fullName>
    </submittedName>
</protein>
<dbReference type="RefSeq" id="WP_192752649.1">
    <property type="nucleotide sequence ID" value="NZ_BAABJL010000012.1"/>
</dbReference>
<dbReference type="Proteomes" id="UP000638648">
    <property type="component" value="Unassembled WGS sequence"/>
</dbReference>
<feature type="domain" description="Alpha/beta hydrolase fold-3" evidence="2">
    <location>
        <begin position="73"/>
        <end position="271"/>
    </location>
</feature>
<dbReference type="EMBL" id="JADBEM010000001">
    <property type="protein sequence ID" value="MBE1608979.1"/>
    <property type="molecule type" value="Genomic_DNA"/>
</dbReference>
<evidence type="ECO:0000313" key="4">
    <source>
        <dbReference type="Proteomes" id="UP000638648"/>
    </source>
</evidence>
<dbReference type="PANTHER" id="PTHR48081:SF8">
    <property type="entry name" value="ALPHA_BETA HYDROLASE FOLD-3 DOMAIN-CONTAINING PROTEIN-RELATED"/>
    <property type="match status" value="1"/>
</dbReference>
<sequence>MSLQMRAVAAYVRLTYKERHATTAGARRLLAAAKGESAPPARLRSRHQVRCRQVAGFDCWTVAPTGRAAERVVVYVHGGAYVSEIVVQHWGLISRLADAGVRVEVPLYGLAPQYTYREAYQLLEAVYRDLLVDVDPSAVTLAGDSAGGGLILGFAQTLAAAGLPQARRLVLIAPWLDITMSNPAIPAVEARDPMLGWVGAVEIGRAWAGGDDPGDPRLSPINGSLTGLPPLDVYAGTRDLLLPDMVRLRERAAAEDVTMRLTVCDGAVHVYPLTPTPEGRAAAAAIVREIAG</sequence>
<dbReference type="PANTHER" id="PTHR48081">
    <property type="entry name" value="AB HYDROLASE SUPERFAMILY PROTEIN C4A8.06C"/>
    <property type="match status" value="1"/>
</dbReference>
<evidence type="ECO:0000313" key="3">
    <source>
        <dbReference type="EMBL" id="MBE1608979.1"/>
    </source>
</evidence>
<reference evidence="3" key="1">
    <citation type="submission" date="2020-10" db="EMBL/GenBank/DDBJ databases">
        <title>Sequencing the genomes of 1000 actinobacteria strains.</title>
        <authorList>
            <person name="Klenk H.-P."/>
        </authorList>
    </citation>
    <scope>NUCLEOTIDE SEQUENCE</scope>
    <source>
        <strain evidence="3">DSM 45354</strain>
    </source>
</reference>
<keyword evidence="1" id="KW-0378">Hydrolase</keyword>
<comment type="caution">
    <text evidence="3">The sequence shown here is derived from an EMBL/GenBank/DDBJ whole genome shotgun (WGS) entry which is preliminary data.</text>
</comment>
<organism evidence="3 4">
    <name type="scientific">Actinopolymorpha pittospori</name>
    <dbReference type="NCBI Taxonomy" id="648752"/>
    <lineage>
        <taxon>Bacteria</taxon>
        <taxon>Bacillati</taxon>
        <taxon>Actinomycetota</taxon>
        <taxon>Actinomycetes</taxon>
        <taxon>Propionibacteriales</taxon>
        <taxon>Actinopolymorphaceae</taxon>
        <taxon>Actinopolymorpha</taxon>
    </lineage>
</organism>
<dbReference type="InterPro" id="IPR029058">
    <property type="entry name" value="AB_hydrolase_fold"/>
</dbReference>
<dbReference type="SUPFAM" id="SSF53474">
    <property type="entry name" value="alpha/beta-Hydrolases"/>
    <property type="match status" value="1"/>
</dbReference>